<keyword evidence="5 8" id="KW-0378">Hydrolase</keyword>
<keyword evidence="9" id="KW-0119">Carbohydrate metabolism</keyword>
<reference evidence="12 13" key="1">
    <citation type="submission" date="2019-06" db="EMBL/GenBank/DDBJ databases">
        <title>Description Trichococcus psychrophilus sp. nov., isolated from a cold spring, by genomic and phenotypic analyses.</title>
        <authorList>
            <person name="Zakharyuk A."/>
        </authorList>
    </citation>
    <scope>NUCLEOTIDE SEQUENCE [LARGE SCALE GENOMIC DNA]</scope>
    <source>
        <strain evidence="12 13">SKBG</strain>
    </source>
</reference>
<name>A0A5C5E7Q3_9LACT</name>
<proteinExistence type="inferred from homology"/>
<dbReference type="InterPro" id="IPR023296">
    <property type="entry name" value="Glyco_hydro_beta-prop_sf"/>
</dbReference>
<feature type="domain" description="Glycosyl hydrolase family 32 C-terminal" evidence="11">
    <location>
        <begin position="374"/>
        <end position="499"/>
    </location>
</feature>
<evidence type="ECO:0000256" key="1">
    <source>
        <dbReference type="ARBA" id="ARBA00004914"/>
    </source>
</evidence>
<dbReference type="UniPathway" id="UPA00238"/>
<dbReference type="InterPro" id="IPR013320">
    <property type="entry name" value="ConA-like_dom_sf"/>
</dbReference>
<evidence type="ECO:0000256" key="5">
    <source>
        <dbReference type="ARBA" id="ARBA00022801"/>
    </source>
</evidence>
<evidence type="ECO:0000259" key="10">
    <source>
        <dbReference type="Pfam" id="PF00251"/>
    </source>
</evidence>
<dbReference type="CDD" id="cd08996">
    <property type="entry name" value="GH32_FFase"/>
    <property type="match status" value="1"/>
</dbReference>
<organism evidence="12 13">
    <name type="scientific">Trichococcus shcherbakoviae subsp. psychrophilus</name>
    <dbReference type="NCBI Taxonomy" id="2585775"/>
    <lineage>
        <taxon>Bacteria</taxon>
        <taxon>Bacillati</taxon>
        <taxon>Bacillota</taxon>
        <taxon>Bacilli</taxon>
        <taxon>Lactobacillales</taxon>
        <taxon>Carnobacteriaceae</taxon>
        <taxon>Trichococcus</taxon>
    </lineage>
</organism>
<dbReference type="AlphaFoldDB" id="A0A5C5E7Q3"/>
<dbReference type="NCBIfam" id="TIGR01322">
    <property type="entry name" value="scrB_fam"/>
    <property type="match status" value="1"/>
</dbReference>
<evidence type="ECO:0000256" key="9">
    <source>
        <dbReference type="RuleBase" id="RU365015"/>
    </source>
</evidence>
<dbReference type="Gene3D" id="2.60.120.560">
    <property type="entry name" value="Exo-inulinase, domain 1"/>
    <property type="match status" value="1"/>
</dbReference>
<dbReference type="GO" id="GO:0004564">
    <property type="term" value="F:beta-fructofuranosidase activity"/>
    <property type="evidence" value="ECO:0007669"/>
    <property type="project" value="UniProtKB-EC"/>
</dbReference>
<comment type="function">
    <text evidence="9">Enables the bacterium to metabolize sucrose as a sole carbon source.</text>
</comment>
<keyword evidence="6 8" id="KW-0326">Glycosidase</keyword>
<gene>
    <name evidence="12" type="ORF">FHK04_10065</name>
</gene>
<dbReference type="InterPro" id="IPR051214">
    <property type="entry name" value="GH32_Enzymes"/>
</dbReference>
<keyword evidence="9" id="KW-0963">Cytoplasm</keyword>
<dbReference type="Gene3D" id="2.115.10.20">
    <property type="entry name" value="Glycosyl hydrolase domain, family 43"/>
    <property type="match status" value="1"/>
</dbReference>
<dbReference type="InterPro" id="IPR006232">
    <property type="entry name" value="Suc6P_hydrolase"/>
</dbReference>
<dbReference type="Proteomes" id="UP000313395">
    <property type="component" value="Unassembled WGS sequence"/>
</dbReference>
<dbReference type="InterPro" id="IPR018053">
    <property type="entry name" value="Glyco_hydro_32_AS"/>
</dbReference>
<evidence type="ECO:0000256" key="8">
    <source>
        <dbReference type="RuleBase" id="RU362110"/>
    </source>
</evidence>
<dbReference type="InterPro" id="IPR013189">
    <property type="entry name" value="Glyco_hydro_32_C"/>
</dbReference>
<comment type="pathway">
    <text evidence="1 9">Glycan biosynthesis; sucrose metabolism.</text>
</comment>
<dbReference type="EC" id="3.2.1.26" evidence="3 8"/>
<evidence type="ECO:0000256" key="4">
    <source>
        <dbReference type="ARBA" id="ARBA00019623"/>
    </source>
</evidence>
<feature type="domain" description="Glycosyl hydrolase family 32 N-terminal" evidence="10">
    <location>
        <begin position="38"/>
        <end position="345"/>
    </location>
</feature>
<dbReference type="PROSITE" id="PS00609">
    <property type="entry name" value="GLYCOSYL_HYDROL_F32"/>
    <property type="match status" value="1"/>
</dbReference>
<evidence type="ECO:0000259" key="11">
    <source>
        <dbReference type="Pfam" id="PF08244"/>
    </source>
</evidence>
<comment type="similarity">
    <text evidence="2 8">Belongs to the glycosyl hydrolase 32 family.</text>
</comment>
<comment type="catalytic activity">
    <reaction evidence="8">
        <text>Hydrolysis of terminal non-reducing beta-D-fructofuranoside residues in beta-D-fructofuranosides.</text>
        <dbReference type="EC" id="3.2.1.26"/>
    </reaction>
</comment>
<comment type="subcellular location">
    <subcellularLocation>
        <location evidence="9">Cytoplasm</location>
    </subcellularLocation>
</comment>
<evidence type="ECO:0000313" key="12">
    <source>
        <dbReference type="EMBL" id="TNV68545.1"/>
    </source>
</evidence>
<dbReference type="InterPro" id="IPR001362">
    <property type="entry name" value="Glyco_hydro_32"/>
</dbReference>
<evidence type="ECO:0000256" key="6">
    <source>
        <dbReference type="ARBA" id="ARBA00023295"/>
    </source>
</evidence>
<dbReference type="SUPFAM" id="SSF75005">
    <property type="entry name" value="Arabinanase/levansucrase/invertase"/>
    <property type="match status" value="1"/>
</dbReference>
<dbReference type="Pfam" id="PF00251">
    <property type="entry name" value="Glyco_hydro_32N"/>
    <property type="match status" value="1"/>
</dbReference>
<dbReference type="EMBL" id="VENO01000003">
    <property type="protein sequence ID" value="TNV68545.1"/>
    <property type="molecule type" value="Genomic_DNA"/>
</dbReference>
<keyword evidence="13" id="KW-1185">Reference proteome</keyword>
<dbReference type="SMART" id="SM00640">
    <property type="entry name" value="Glyco_32"/>
    <property type="match status" value="1"/>
</dbReference>
<dbReference type="SUPFAM" id="SSF49899">
    <property type="entry name" value="Concanavalin A-like lectins/glucanases"/>
    <property type="match status" value="1"/>
</dbReference>
<comment type="caution">
    <text evidence="12">The sequence shown here is derived from an EMBL/GenBank/DDBJ whole genome shotgun (WGS) entry which is preliminary data.</text>
</comment>
<evidence type="ECO:0000313" key="13">
    <source>
        <dbReference type="Proteomes" id="UP000313395"/>
    </source>
</evidence>
<dbReference type="GO" id="GO:0005985">
    <property type="term" value="P:sucrose metabolic process"/>
    <property type="evidence" value="ECO:0007669"/>
    <property type="project" value="UniProtKB-UniPathway"/>
</dbReference>
<dbReference type="PANTHER" id="PTHR43101:SF1">
    <property type="entry name" value="BETA-FRUCTOSIDASE"/>
    <property type="match status" value="1"/>
</dbReference>
<dbReference type="GO" id="GO:0005737">
    <property type="term" value="C:cytoplasm"/>
    <property type="evidence" value="ECO:0007669"/>
    <property type="project" value="UniProtKB-SubCell"/>
</dbReference>
<dbReference type="InterPro" id="IPR013148">
    <property type="entry name" value="Glyco_hydro_32_N"/>
</dbReference>
<accession>A0A5C5E7Q3</accession>
<evidence type="ECO:0000256" key="3">
    <source>
        <dbReference type="ARBA" id="ARBA00012758"/>
    </source>
</evidence>
<evidence type="ECO:0000256" key="2">
    <source>
        <dbReference type="ARBA" id="ARBA00009902"/>
    </source>
</evidence>
<sequence length="503" mass="56424">MRGSVSIQSQTAYSIERANRYIAENKGSVNPLYRNHYHASPPVGWMNDPNGFVQFQGAYHLFYQFHPYDAKWGPMHWGHMKSTDLIHWEDLPVALAPDQAYDRSGCFSGSAIERDGKLYLLYTGVTEANEEGVHHQVQCLAVSEDGLHFEKVQQNPVIPVAALPADASQIDFRDPKVFEHEGMYYTVVASKAGDETGQILLYQSADLVEWEFASVFLKGNKQQGIMWECPDFFRLDGKDCLIFSPMQWPQDGDDYQNLNASVLAVGEVDWTTKQFHSESYQELDHGLDYYAPQSLEDDKGRRICIGWMQMWGRNFPTDELGHGWTGSMTIPRELKWEDGKLKQYPIGIETIADNQGENSPVITMADVKETIPGIAGDCGLLTLKVDTSGLEKLSIHLRENENERTIVYYDKAKNELGIDRSASGIELKGEEAHPPVSRKVALSGKSDHLELAIYLDSSSVEVFEKNGDAVMTANVYPTETATGISFECSGKAVFEEATFTPFI</sequence>
<protein>
    <recommendedName>
        <fullName evidence="4 8">Sucrose-6-phosphate hydrolase</fullName>
        <ecNumber evidence="3 8">3.2.1.26</ecNumber>
    </recommendedName>
    <alternativeName>
        <fullName evidence="7 9">Invertase</fullName>
    </alternativeName>
</protein>
<evidence type="ECO:0000256" key="7">
    <source>
        <dbReference type="ARBA" id="ARBA00033367"/>
    </source>
</evidence>
<dbReference type="Pfam" id="PF08244">
    <property type="entry name" value="Glyco_hydro_32C"/>
    <property type="match status" value="1"/>
</dbReference>
<dbReference type="PANTHER" id="PTHR43101">
    <property type="entry name" value="BETA-FRUCTOSIDASE"/>
    <property type="match status" value="1"/>
</dbReference>